<evidence type="ECO:0008006" key="3">
    <source>
        <dbReference type="Google" id="ProtNLM"/>
    </source>
</evidence>
<accession>A0A401HPL4</accession>
<proteinExistence type="predicted"/>
<gene>
    <name evidence="1" type="ORF">MHHB_P0377</name>
</gene>
<dbReference type="Pfam" id="PF09987">
    <property type="entry name" value="DUF2226"/>
    <property type="match status" value="1"/>
</dbReference>
<dbReference type="InterPro" id="IPR019249">
    <property type="entry name" value="DUF2226"/>
</dbReference>
<organism evidence="1 2">
    <name type="scientific">Methanofervidicoccus abyssi</name>
    <dbReference type="NCBI Taxonomy" id="2082189"/>
    <lineage>
        <taxon>Archaea</taxon>
        <taxon>Methanobacteriati</taxon>
        <taxon>Methanobacteriota</taxon>
        <taxon>Methanomada group</taxon>
        <taxon>Methanococci</taxon>
        <taxon>Methanococcales</taxon>
        <taxon>Methanofervidicoccus</taxon>
    </lineage>
</organism>
<sequence length="410" mass="48284">MTKIVSNIADINLKDVLKELDKGCIYFVFMNKNDVDEVHIFTVKDGEIVSNIYTDGELWNIYGDTEIAYEILQDINKKVLLYILEDERIMGQLFISRSSIRIKGDTKEIDKFLNKNRNILIGCCNDIYLNTSHIKYIQSVDKNKVRNFESYLKEDKYYLVHINISVLNIYRNGYLVYKGREPLMAAYEDNYGILYGSIAYRKIKKLLEKYISTVHIYEYREDYVKSLLNSYPGMRILHEEKTIDRNNDDTAAEEDMEESIFDINDIDIDIESATVEEILSEEDLTYSREELLKKLGLKDPDEEWVENILKEYYAPSFDELFSLKRRIEEEIVKICSNMKRVKKVNVSLEISWEDGIYWIRGYVTVETKKLFGLNLMNIIINPESIKRNIDNIIKKYIPTEYSLNISISIL</sequence>
<keyword evidence="2" id="KW-1185">Reference proteome</keyword>
<dbReference type="OrthoDB" id="65984at2157"/>
<dbReference type="EMBL" id="BFAX01000002">
    <property type="protein sequence ID" value="GBF36152.1"/>
    <property type="molecule type" value="Genomic_DNA"/>
</dbReference>
<evidence type="ECO:0000313" key="2">
    <source>
        <dbReference type="Proteomes" id="UP000290527"/>
    </source>
</evidence>
<dbReference type="Proteomes" id="UP000290527">
    <property type="component" value="Unassembled WGS sequence"/>
</dbReference>
<reference evidence="1 2" key="1">
    <citation type="journal article" date="2019" name="Int. J. Syst. Evol. Microbiol.">
        <title>Methanofervidicoccus abyssi gen. nov., sp. nov., a hydrogenotrophic methanogen, isolated from a hydrothermal vent chimney in the Mid-Cayman Spreading Center, the Caribbean Sea.</title>
        <authorList>
            <person name="Sakai S."/>
            <person name="Takaki Y."/>
            <person name="Miyazaki M."/>
            <person name="Ogawara M."/>
            <person name="Yanagawa K."/>
            <person name="Miyazaki J."/>
            <person name="Takai K."/>
        </authorList>
    </citation>
    <scope>NUCLEOTIDE SEQUENCE [LARGE SCALE GENOMIC DNA]</scope>
    <source>
        <strain evidence="1 2">HHB</strain>
    </source>
</reference>
<name>A0A401HPL4_9EURY</name>
<evidence type="ECO:0000313" key="1">
    <source>
        <dbReference type="EMBL" id="GBF36152.1"/>
    </source>
</evidence>
<dbReference type="AlphaFoldDB" id="A0A401HPL4"/>
<dbReference type="RefSeq" id="WP_131006936.1">
    <property type="nucleotide sequence ID" value="NZ_BFAX01000002.1"/>
</dbReference>
<comment type="caution">
    <text evidence="1">The sequence shown here is derived from an EMBL/GenBank/DDBJ whole genome shotgun (WGS) entry which is preliminary data.</text>
</comment>
<protein>
    <recommendedName>
        <fullName evidence="3">DUF2226 domain-containing protein</fullName>
    </recommendedName>
</protein>